<dbReference type="Proteomes" id="UP001499884">
    <property type="component" value="Unassembled WGS sequence"/>
</dbReference>
<organism evidence="3 4">
    <name type="scientific">Streptomyces tremellae</name>
    <dbReference type="NCBI Taxonomy" id="1124239"/>
    <lineage>
        <taxon>Bacteria</taxon>
        <taxon>Bacillati</taxon>
        <taxon>Actinomycetota</taxon>
        <taxon>Actinomycetes</taxon>
        <taxon>Kitasatosporales</taxon>
        <taxon>Streptomycetaceae</taxon>
        <taxon>Streptomyces</taxon>
    </lineage>
</organism>
<accession>A0ABP7E3A1</accession>
<gene>
    <name evidence="3" type="ORF">GCM10023082_08200</name>
</gene>
<dbReference type="PROSITE" id="PS51819">
    <property type="entry name" value="VOC"/>
    <property type="match status" value="1"/>
</dbReference>
<feature type="domain" description="VOC" evidence="2">
    <location>
        <begin position="1"/>
        <end position="117"/>
    </location>
</feature>
<dbReference type="InterPro" id="IPR037523">
    <property type="entry name" value="VOC_core"/>
</dbReference>
<comment type="caution">
    <text evidence="3">The sequence shown here is derived from an EMBL/GenBank/DDBJ whole genome shotgun (WGS) entry which is preliminary data.</text>
</comment>
<keyword evidence="4" id="KW-1185">Reference proteome</keyword>
<dbReference type="Pfam" id="PF18029">
    <property type="entry name" value="Glyoxalase_6"/>
    <property type="match status" value="1"/>
</dbReference>
<sequence>MTGPVLSTPEPARLAAFYAGPLGWQTRTAEEDWVKLGPPEGEGSLAFQRDPGFVPPEWPDATGRPRMTAHLDIETDDLDAGAARAVELGARVAPHQPADDVRVCLDPAGHVFCLWTRT</sequence>
<feature type="region of interest" description="Disordered" evidence="1">
    <location>
        <begin position="38"/>
        <end position="64"/>
    </location>
</feature>
<evidence type="ECO:0000313" key="4">
    <source>
        <dbReference type="Proteomes" id="UP001499884"/>
    </source>
</evidence>
<reference evidence="4" key="1">
    <citation type="journal article" date="2019" name="Int. J. Syst. Evol. Microbiol.">
        <title>The Global Catalogue of Microorganisms (GCM) 10K type strain sequencing project: providing services to taxonomists for standard genome sequencing and annotation.</title>
        <authorList>
            <consortium name="The Broad Institute Genomics Platform"/>
            <consortium name="The Broad Institute Genome Sequencing Center for Infectious Disease"/>
            <person name="Wu L."/>
            <person name="Ma J."/>
        </authorList>
    </citation>
    <scope>NUCLEOTIDE SEQUENCE [LARGE SCALE GENOMIC DNA]</scope>
    <source>
        <strain evidence="4">JCM 30846</strain>
    </source>
</reference>
<protein>
    <submittedName>
        <fullName evidence="3">VOC family protein</fullName>
    </submittedName>
</protein>
<dbReference type="PANTHER" id="PTHR35908:SF1">
    <property type="entry name" value="CONSERVED PROTEIN"/>
    <property type="match status" value="1"/>
</dbReference>
<dbReference type="Gene3D" id="3.10.180.10">
    <property type="entry name" value="2,3-Dihydroxybiphenyl 1,2-Dioxygenase, domain 1"/>
    <property type="match status" value="1"/>
</dbReference>
<evidence type="ECO:0000259" key="2">
    <source>
        <dbReference type="PROSITE" id="PS51819"/>
    </source>
</evidence>
<dbReference type="RefSeq" id="WP_345641206.1">
    <property type="nucleotide sequence ID" value="NZ_BAABEP010000003.1"/>
</dbReference>
<proteinExistence type="predicted"/>
<dbReference type="EMBL" id="BAABEP010000003">
    <property type="protein sequence ID" value="GAA3712805.1"/>
    <property type="molecule type" value="Genomic_DNA"/>
</dbReference>
<dbReference type="InterPro" id="IPR029068">
    <property type="entry name" value="Glyas_Bleomycin-R_OHBP_Dase"/>
</dbReference>
<name>A0ABP7E3A1_9ACTN</name>
<evidence type="ECO:0000313" key="3">
    <source>
        <dbReference type="EMBL" id="GAA3712805.1"/>
    </source>
</evidence>
<evidence type="ECO:0000256" key="1">
    <source>
        <dbReference type="SAM" id="MobiDB-lite"/>
    </source>
</evidence>
<dbReference type="InterPro" id="IPR041581">
    <property type="entry name" value="Glyoxalase_6"/>
</dbReference>
<dbReference type="SUPFAM" id="SSF54593">
    <property type="entry name" value="Glyoxalase/Bleomycin resistance protein/Dihydroxybiphenyl dioxygenase"/>
    <property type="match status" value="1"/>
</dbReference>
<dbReference type="PANTHER" id="PTHR35908">
    <property type="entry name" value="HYPOTHETICAL FUSION PROTEIN"/>
    <property type="match status" value="1"/>
</dbReference>